<dbReference type="Gene3D" id="2.60.34.10">
    <property type="entry name" value="Substrate Binding Domain Of DNAk, Chain A, domain 1"/>
    <property type="match status" value="1"/>
</dbReference>
<sequence length="91" mass="10196">MTKLIMRNTTIPTKKSQVFSTAADGQGERDKCGMYIACPRIDCLFCPSCQCCLRAPPGNELQRARSWAEGPIFLVRAKSFCENPSHTEIRI</sequence>
<dbReference type="InParanoid" id="A0A165I1T4"/>
<dbReference type="InterPro" id="IPR013126">
    <property type="entry name" value="Hsp_70_fam"/>
</dbReference>
<evidence type="ECO:0000313" key="4">
    <source>
        <dbReference type="Proteomes" id="UP000077266"/>
    </source>
</evidence>
<dbReference type="InterPro" id="IPR029047">
    <property type="entry name" value="HSP70_peptide-bd_sf"/>
</dbReference>
<accession>A0A165I1T4</accession>
<dbReference type="EMBL" id="KV426002">
    <property type="protein sequence ID" value="KZV92774.1"/>
    <property type="molecule type" value="Genomic_DNA"/>
</dbReference>
<dbReference type="GO" id="GO:0140662">
    <property type="term" value="F:ATP-dependent protein folding chaperone"/>
    <property type="evidence" value="ECO:0007669"/>
    <property type="project" value="InterPro"/>
</dbReference>
<proteinExistence type="predicted"/>
<evidence type="ECO:0000256" key="2">
    <source>
        <dbReference type="ARBA" id="ARBA00022840"/>
    </source>
</evidence>
<gene>
    <name evidence="3" type="ORF">EXIGLDRAFT_67705</name>
</gene>
<reference evidence="3 4" key="1">
    <citation type="journal article" date="2016" name="Mol. Biol. Evol.">
        <title>Comparative Genomics of Early-Diverging Mushroom-Forming Fungi Provides Insights into the Origins of Lignocellulose Decay Capabilities.</title>
        <authorList>
            <person name="Nagy L.G."/>
            <person name="Riley R."/>
            <person name="Tritt A."/>
            <person name="Adam C."/>
            <person name="Daum C."/>
            <person name="Floudas D."/>
            <person name="Sun H."/>
            <person name="Yadav J.S."/>
            <person name="Pangilinan J."/>
            <person name="Larsson K.H."/>
            <person name="Matsuura K."/>
            <person name="Barry K."/>
            <person name="Labutti K."/>
            <person name="Kuo R."/>
            <person name="Ohm R.A."/>
            <person name="Bhattacharya S.S."/>
            <person name="Shirouzu T."/>
            <person name="Yoshinaga Y."/>
            <person name="Martin F.M."/>
            <person name="Grigoriev I.V."/>
            <person name="Hibbett D.S."/>
        </authorList>
    </citation>
    <scope>NUCLEOTIDE SEQUENCE [LARGE SCALE GENOMIC DNA]</scope>
    <source>
        <strain evidence="3 4">HHB12029</strain>
    </source>
</reference>
<dbReference type="AlphaFoldDB" id="A0A165I1T4"/>
<protein>
    <submittedName>
        <fullName evidence="3">Uncharacterized protein</fullName>
    </submittedName>
</protein>
<dbReference type="SUPFAM" id="SSF100920">
    <property type="entry name" value="Heat shock protein 70kD (HSP70), peptide-binding domain"/>
    <property type="match status" value="1"/>
</dbReference>
<dbReference type="STRING" id="1314781.A0A165I1T4"/>
<keyword evidence="4" id="KW-1185">Reference proteome</keyword>
<dbReference type="OrthoDB" id="3196168at2759"/>
<name>A0A165I1T4_EXIGL</name>
<evidence type="ECO:0000256" key="1">
    <source>
        <dbReference type="ARBA" id="ARBA00022741"/>
    </source>
</evidence>
<dbReference type="Proteomes" id="UP000077266">
    <property type="component" value="Unassembled WGS sequence"/>
</dbReference>
<evidence type="ECO:0000313" key="3">
    <source>
        <dbReference type="EMBL" id="KZV92774.1"/>
    </source>
</evidence>
<keyword evidence="2" id="KW-0067">ATP-binding</keyword>
<keyword evidence="1" id="KW-0547">Nucleotide-binding</keyword>
<dbReference type="GO" id="GO:0005524">
    <property type="term" value="F:ATP binding"/>
    <property type="evidence" value="ECO:0007669"/>
    <property type="project" value="UniProtKB-KW"/>
</dbReference>
<dbReference type="Pfam" id="PF00012">
    <property type="entry name" value="HSP70"/>
    <property type="match status" value="1"/>
</dbReference>
<organism evidence="3 4">
    <name type="scientific">Exidia glandulosa HHB12029</name>
    <dbReference type="NCBI Taxonomy" id="1314781"/>
    <lineage>
        <taxon>Eukaryota</taxon>
        <taxon>Fungi</taxon>
        <taxon>Dikarya</taxon>
        <taxon>Basidiomycota</taxon>
        <taxon>Agaricomycotina</taxon>
        <taxon>Agaricomycetes</taxon>
        <taxon>Auriculariales</taxon>
        <taxon>Exidiaceae</taxon>
        <taxon>Exidia</taxon>
    </lineage>
</organism>